<dbReference type="RefSeq" id="WP_338599394.1">
    <property type="nucleotide sequence ID" value="NZ_CP146016.1"/>
</dbReference>
<evidence type="ECO:0000256" key="1">
    <source>
        <dbReference type="ARBA" id="ARBA00023125"/>
    </source>
</evidence>
<name>A0AAX4KY36_9CREN</name>
<gene>
    <name evidence="3" type="ORF">V6M85_09855</name>
</gene>
<dbReference type="Pfam" id="PF07282">
    <property type="entry name" value="Cas12f1-like_TNB"/>
    <property type="match status" value="1"/>
</dbReference>
<dbReference type="InterPro" id="IPR010095">
    <property type="entry name" value="Cas12f1-like_TNB"/>
</dbReference>
<protein>
    <submittedName>
        <fullName evidence="3">Transposase</fullName>
    </submittedName>
</protein>
<dbReference type="GO" id="GO:0003677">
    <property type="term" value="F:DNA binding"/>
    <property type="evidence" value="ECO:0007669"/>
    <property type="project" value="UniProtKB-KW"/>
</dbReference>
<dbReference type="AlphaFoldDB" id="A0AAX4KY36"/>
<evidence type="ECO:0000313" key="3">
    <source>
        <dbReference type="EMBL" id="WWQ59776.1"/>
    </source>
</evidence>
<accession>A0AAX4KY36</accession>
<organism evidence="3 4">
    <name type="scientific">Sulfolobus tengchongensis</name>
    <dbReference type="NCBI Taxonomy" id="207809"/>
    <lineage>
        <taxon>Archaea</taxon>
        <taxon>Thermoproteota</taxon>
        <taxon>Thermoprotei</taxon>
        <taxon>Sulfolobales</taxon>
        <taxon>Sulfolobaceae</taxon>
        <taxon>Sulfolobus</taxon>
    </lineage>
</organism>
<proteinExistence type="predicted"/>
<evidence type="ECO:0000313" key="4">
    <source>
        <dbReference type="Proteomes" id="UP001432202"/>
    </source>
</evidence>
<reference evidence="3 4" key="1">
    <citation type="submission" date="2024-02" db="EMBL/GenBank/DDBJ databases">
        <title>STSV induces naive adaptation in Sulfolobus.</title>
        <authorList>
            <person name="Xiang X."/>
            <person name="Song M."/>
        </authorList>
    </citation>
    <scope>NUCLEOTIDE SEQUENCE [LARGE SCALE GENOMIC DNA]</scope>
    <source>
        <strain evidence="3 4">RT2</strain>
    </source>
</reference>
<keyword evidence="4" id="KW-1185">Reference proteome</keyword>
<dbReference type="EMBL" id="CP146016">
    <property type="protein sequence ID" value="WWQ59776.1"/>
    <property type="molecule type" value="Genomic_DNA"/>
</dbReference>
<dbReference type="Proteomes" id="UP001432202">
    <property type="component" value="Chromosome"/>
</dbReference>
<feature type="domain" description="Cas12f1-like TNB" evidence="2">
    <location>
        <begin position="213"/>
        <end position="274"/>
    </location>
</feature>
<sequence length="282" mass="32350">MKERLIEAKILDYGKLKEIQKEIVYYKLYVDALRKRGIKEKVDPPPTLPKSLLTTIITGGVPRDGPLQIDFISNDVIRIKNYNALVKVPNDANSPLYAIVEYKENEIKVYLAYQERPSIVGIDVGLRHLITVVAIRDTKPWKVRFFDEPKVMEYFVNFLGDDQGILELEEIKNNAKKIVYNAVTFIEELEPKIIAMENLEYFDTKAGKGLKVLQSMLEAEIRRRGMKYKKLDPHNTSKVCAKCGYKKGEILGSLFVCPACGYKADRDYNAAYNIALKCYYTC</sequence>
<evidence type="ECO:0000259" key="2">
    <source>
        <dbReference type="Pfam" id="PF07282"/>
    </source>
</evidence>
<dbReference type="GeneID" id="89337074"/>
<keyword evidence="1" id="KW-0238">DNA-binding</keyword>